<dbReference type="EMBL" id="JBHSRI010000038">
    <property type="protein sequence ID" value="MFC6041283.1"/>
    <property type="molecule type" value="Genomic_DNA"/>
</dbReference>
<reference evidence="3" key="1">
    <citation type="journal article" date="2019" name="Int. J. Syst. Evol. Microbiol.">
        <title>The Global Catalogue of Microorganisms (GCM) 10K type strain sequencing project: providing services to taxonomists for standard genome sequencing and annotation.</title>
        <authorList>
            <consortium name="The Broad Institute Genomics Platform"/>
            <consortium name="The Broad Institute Genome Sequencing Center for Infectious Disease"/>
            <person name="Wu L."/>
            <person name="Ma J."/>
        </authorList>
    </citation>
    <scope>NUCLEOTIDE SEQUENCE [LARGE SCALE GENOMIC DNA]</scope>
    <source>
        <strain evidence="3">CCUG 54527</strain>
    </source>
</reference>
<dbReference type="RefSeq" id="WP_377736078.1">
    <property type="nucleotide sequence ID" value="NZ_JBHSRI010000038.1"/>
</dbReference>
<comment type="caution">
    <text evidence="2">The sequence shown here is derived from an EMBL/GenBank/DDBJ whole genome shotgun (WGS) entry which is preliminary data.</text>
</comment>
<evidence type="ECO:0000313" key="3">
    <source>
        <dbReference type="Proteomes" id="UP001596170"/>
    </source>
</evidence>
<protein>
    <submittedName>
        <fullName evidence="2">Helicase HerA-like domain-containing protein</fullName>
    </submittedName>
</protein>
<evidence type="ECO:0000313" key="2">
    <source>
        <dbReference type="EMBL" id="MFC6041283.1"/>
    </source>
</evidence>
<gene>
    <name evidence="2" type="ORF">ACFPYN_17905</name>
</gene>
<evidence type="ECO:0000259" key="1">
    <source>
        <dbReference type="Pfam" id="PF05872"/>
    </source>
</evidence>
<organism evidence="2 3">
    <name type="scientific">Paenisporosarcina macmurdoensis</name>
    <dbReference type="NCBI Taxonomy" id="212659"/>
    <lineage>
        <taxon>Bacteria</taxon>
        <taxon>Bacillati</taxon>
        <taxon>Bacillota</taxon>
        <taxon>Bacilli</taxon>
        <taxon>Bacillales</taxon>
        <taxon>Caryophanaceae</taxon>
        <taxon>Paenisporosarcina</taxon>
    </lineage>
</organism>
<dbReference type="Pfam" id="PF05872">
    <property type="entry name" value="HerA_C"/>
    <property type="match status" value="1"/>
</dbReference>
<proteinExistence type="predicted"/>
<keyword evidence="3" id="KW-1185">Reference proteome</keyword>
<feature type="domain" description="Helicase HerA-like C-terminal" evidence="1">
    <location>
        <begin position="1"/>
        <end position="108"/>
    </location>
</feature>
<accession>A0ABW1LDS2</accession>
<name>A0ABW1LDS2_9BACL</name>
<sequence length="110" mass="12832">MVERALVLPPRSLIGIVTNEKRQELIHQSEMKDKYQDRVDKESAYELLKIKTEKIEITLEKETYDYGKTKSKVRPKKSEFQKVAQSLINTVGRQIGRELIRGIFGALKRK</sequence>
<dbReference type="Proteomes" id="UP001596170">
    <property type="component" value="Unassembled WGS sequence"/>
</dbReference>
<dbReference type="InterPro" id="IPR033186">
    <property type="entry name" value="HerA_C"/>
</dbReference>